<dbReference type="Proteomes" id="UP000030403">
    <property type="component" value="Unassembled WGS sequence"/>
</dbReference>
<dbReference type="GO" id="GO:0043937">
    <property type="term" value="P:regulation of sporulation"/>
    <property type="evidence" value="ECO:0007669"/>
    <property type="project" value="InterPro"/>
</dbReference>
<gene>
    <name evidence="1" type="ORF">N783_01870</name>
</gene>
<organism evidence="1 2">
    <name type="scientific">Pontibacillus marinus BH030004 = DSM 16465</name>
    <dbReference type="NCBI Taxonomy" id="1385511"/>
    <lineage>
        <taxon>Bacteria</taxon>
        <taxon>Bacillati</taxon>
        <taxon>Bacillota</taxon>
        <taxon>Bacilli</taxon>
        <taxon>Bacillales</taxon>
        <taxon>Bacillaceae</taxon>
        <taxon>Pontibacillus</taxon>
    </lineage>
</organism>
<dbReference type="PANTHER" id="PTHR41263">
    <property type="entry name" value="ASPARTYL-PHOSPHATE PHOSPHATASE YISI"/>
    <property type="match status" value="1"/>
</dbReference>
<dbReference type="Pfam" id="PF09388">
    <property type="entry name" value="SpoOE-like"/>
    <property type="match status" value="1"/>
</dbReference>
<keyword evidence="2" id="KW-1185">Reference proteome</keyword>
<name>A0A0A5FUQ7_9BACI</name>
<evidence type="ECO:0008006" key="3">
    <source>
        <dbReference type="Google" id="ProtNLM"/>
    </source>
</evidence>
<accession>A0A0A5FUQ7</accession>
<dbReference type="OrthoDB" id="2973153at2"/>
<dbReference type="InterPro" id="IPR018540">
    <property type="entry name" value="Spo0E-like"/>
</dbReference>
<dbReference type="SUPFAM" id="SSF140500">
    <property type="entry name" value="BAS1536-like"/>
    <property type="match status" value="1"/>
</dbReference>
<dbReference type="InterPro" id="IPR037208">
    <property type="entry name" value="Spo0E-like_sf"/>
</dbReference>
<dbReference type="Gene3D" id="4.10.280.10">
    <property type="entry name" value="Helix-loop-helix DNA-binding domain"/>
    <property type="match status" value="1"/>
</dbReference>
<dbReference type="EMBL" id="AVPF01000092">
    <property type="protein sequence ID" value="KGX83629.1"/>
    <property type="molecule type" value="Genomic_DNA"/>
</dbReference>
<dbReference type="STRING" id="1385511.GCA_000425225_02778"/>
<sequence length="62" mass="7450">MLDKKIVEYDELLGIKIKEKRKEMLDRAMEYGLESDETLNVSQELDLLINQSLQKQIKYRMM</sequence>
<dbReference type="InterPro" id="IPR036638">
    <property type="entry name" value="HLH_DNA-bd_sf"/>
</dbReference>
<proteinExistence type="predicted"/>
<protein>
    <recommendedName>
        <fullName evidence="3">Aspartyl-phosphate phosphatase Spo0E family protein</fullName>
    </recommendedName>
</protein>
<comment type="caution">
    <text evidence="1">The sequence shown here is derived from an EMBL/GenBank/DDBJ whole genome shotgun (WGS) entry which is preliminary data.</text>
</comment>
<evidence type="ECO:0000313" key="1">
    <source>
        <dbReference type="EMBL" id="KGX83629.1"/>
    </source>
</evidence>
<dbReference type="AlphaFoldDB" id="A0A0A5FUQ7"/>
<reference evidence="1 2" key="1">
    <citation type="submission" date="2013-08" db="EMBL/GenBank/DDBJ databases">
        <authorList>
            <person name="Huang J."/>
            <person name="Wang G."/>
        </authorList>
    </citation>
    <scope>NUCLEOTIDE SEQUENCE [LARGE SCALE GENOMIC DNA]</scope>
    <source>
        <strain evidence="1 2">BH030004</strain>
    </source>
</reference>
<dbReference type="RefSeq" id="WP_036843414.1">
    <property type="nucleotide sequence ID" value="NZ_AULJ01000035.1"/>
</dbReference>
<dbReference type="InterPro" id="IPR053028">
    <property type="entry name" value="Spo0E-like_phosphatase"/>
</dbReference>
<dbReference type="GO" id="GO:0046983">
    <property type="term" value="F:protein dimerization activity"/>
    <property type="evidence" value="ECO:0007669"/>
    <property type="project" value="InterPro"/>
</dbReference>
<evidence type="ECO:0000313" key="2">
    <source>
        <dbReference type="Proteomes" id="UP000030403"/>
    </source>
</evidence>
<dbReference type="PANTHER" id="PTHR41263:SF1">
    <property type="entry name" value="ASPARTYL-PHOSPHATE PHOSPHATASE YISI"/>
    <property type="match status" value="1"/>
</dbReference>